<reference evidence="3 4" key="1">
    <citation type="journal article" date="2021" name="Sci. Rep.">
        <title>The genome of the diatom Chaetoceros tenuissimus carries an ancient integrated fragment of an extant virus.</title>
        <authorList>
            <person name="Hongo Y."/>
            <person name="Kimura K."/>
            <person name="Takaki Y."/>
            <person name="Yoshida Y."/>
            <person name="Baba S."/>
            <person name="Kobayashi G."/>
            <person name="Nagasaki K."/>
            <person name="Hano T."/>
            <person name="Tomaru Y."/>
        </authorList>
    </citation>
    <scope>NUCLEOTIDE SEQUENCE [LARGE SCALE GENOMIC DNA]</scope>
    <source>
        <strain evidence="3 4">NIES-3715</strain>
    </source>
</reference>
<dbReference type="Proteomes" id="UP001054902">
    <property type="component" value="Unassembled WGS sequence"/>
</dbReference>
<sequence>MKTSLRLKKQLFWRNMKSNRIFFVSFFLLLLANICPILNANAYSKENTADFIAVEIVKANKDTHQVGSLDCWIESIERLQRIHKHGLEKKNSFLFTSTNPSDRNTKSSPQPIYGADFCSNLTRNEEKMFALHLSHCHLQESHRKKLPETCITLIEQENHEMAKTKQKSFVEQNRQMPHSFERQIQYCLSDLSQEAFVVYSQFKLYTEQACIKLTDELMILRKKQVMEQFHETMSTMEQRVQHLLLLQDTLQKEIIAQSRNIGDALLVTDDIKLEMNLWKDQIESMSRTSQKHFQSLSHTMEAFDERFLGTVEVTLRNLIEAIDNVAGWYNIAIYARFIGIQLLMLSLYLYSWKYDCKTKLSTLPMILSIFEFICEYSVYRLFLTGIFNPDEMRFYVSILRSVDVPIYALYICAFFATRTWKTEASPPNLCDSSSVVKESPVETISEMHMMMQSIQEELRNEKKRAKHDTSEMKESLSSLEHQLRDYLPINVETRNIQTGQQSERKNSKANDNNEYMNQHSFQNATSIVTPTLKASSVGNSTILTTSNESIDKTSSLTPAKRFQMDTDTKEIEKKRMLEEVVMASNVAKRKKTSLA</sequence>
<organism evidence="3 4">
    <name type="scientific">Chaetoceros tenuissimus</name>
    <dbReference type="NCBI Taxonomy" id="426638"/>
    <lineage>
        <taxon>Eukaryota</taxon>
        <taxon>Sar</taxon>
        <taxon>Stramenopiles</taxon>
        <taxon>Ochrophyta</taxon>
        <taxon>Bacillariophyta</taxon>
        <taxon>Coscinodiscophyceae</taxon>
        <taxon>Chaetocerotophycidae</taxon>
        <taxon>Chaetocerotales</taxon>
        <taxon>Chaetocerotaceae</taxon>
        <taxon>Chaetoceros</taxon>
    </lineage>
</organism>
<keyword evidence="1" id="KW-0175">Coiled coil</keyword>
<feature type="region of interest" description="Disordered" evidence="2">
    <location>
        <begin position="493"/>
        <end position="514"/>
    </location>
</feature>
<gene>
    <name evidence="3" type="ORF">CTEN210_17931</name>
</gene>
<dbReference type="AlphaFoldDB" id="A0AAD3DDM1"/>
<evidence type="ECO:0000256" key="2">
    <source>
        <dbReference type="SAM" id="MobiDB-lite"/>
    </source>
</evidence>
<proteinExistence type="predicted"/>
<feature type="coiled-coil region" evidence="1">
    <location>
        <begin position="444"/>
        <end position="475"/>
    </location>
</feature>
<evidence type="ECO:0000256" key="1">
    <source>
        <dbReference type="SAM" id="Coils"/>
    </source>
</evidence>
<comment type="caution">
    <text evidence="3">The sequence shown here is derived from an EMBL/GenBank/DDBJ whole genome shotgun (WGS) entry which is preliminary data.</text>
</comment>
<keyword evidence="4" id="KW-1185">Reference proteome</keyword>
<evidence type="ECO:0000313" key="4">
    <source>
        <dbReference type="Proteomes" id="UP001054902"/>
    </source>
</evidence>
<evidence type="ECO:0000313" key="3">
    <source>
        <dbReference type="EMBL" id="GFH61455.1"/>
    </source>
</evidence>
<name>A0AAD3DDM1_9STRA</name>
<dbReference type="EMBL" id="BLLK01000074">
    <property type="protein sequence ID" value="GFH61455.1"/>
    <property type="molecule type" value="Genomic_DNA"/>
</dbReference>
<accession>A0AAD3DDM1</accession>
<protein>
    <submittedName>
        <fullName evidence="3">Uncharacterized protein</fullName>
    </submittedName>
</protein>